<dbReference type="KEGG" id="mcm:MCAL160_0127"/>
<evidence type="ECO:0000256" key="5">
    <source>
        <dbReference type="ARBA" id="ARBA00023136"/>
    </source>
</evidence>
<evidence type="ECO:0000256" key="3">
    <source>
        <dbReference type="ARBA" id="ARBA00022692"/>
    </source>
</evidence>
<evidence type="ECO:0000256" key="2">
    <source>
        <dbReference type="ARBA" id="ARBA00022475"/>
    </source>
</evidence>
<keyword evidence="4 6" id="KW-1133">Transmembrane helix</keyword>
<keyword evidence="3 6" id="KW-0812">Transmembrane</keyword>
<dbReference type="EMBL" id="AP013353">
    <property type="protein sequence ID" value="BAP00853.1"/>
    <property type="molecule type" value="Genomic_DNA"/>
</dbReference>
<feature type="transmembrane region" description="Helical" evidence="6">
    <location>
        <begin position="336"/>
        <end position="358"/>
    </location>
</feature>
<evidence type="ECO:0000256" key="1">
    <source>
        <dbReference type="ARBA" id="ARBA00004651"/>
    </source>
</evidence>
<feature type="transmembrane region" description="Helical" evidence="6">
    <location>
        <begin position="442"/>
        <end position="462"/>
    </location>
</feature>
<reference evidence="7" key="1">
    <citation type="journal article" date="2014" name="Appl. Environ. Microbiol.">
        <title>Molecular Epidemiology of Cases of Mycoplasma californicum Infection in Japan.</title>
        <authorList>
            <person name="Hata E."/>
            <person name="Suzuki K."/>
            <person name="Hanyu H."/>
            <person name="Itoh M."/>
            <person name="Higuchi H."/>
            <person name="Kobayashi H."/>
        </authorList>
    </citation>
    <scope>NUCLEOTIDE SEQUENCE</scope>
    <source>
        <strain evidence="7">HAZ160_1</strain>
    </source>
</reference>
<feature type="transmembrane region" description="Helical" evidence="6">
    <location>
        <begin position="179"/>
        <end position="199"/>
    </location>
</feature>
<gene>
    <name evidence="7" type="primary">fucP</name>
    <name evidence="7" type="ORF">MCAL160_0127</name>
</gene>
<feature type="transmembrane region" description="Helical" evidence="6">
    <location>
        <begin position="211"/>
        <end position="230"/>
    </location>
</feature>
<feature type="transmembrane region" description="Helical" evidence="6">
    <location>
        <begin position="85"/>
        <end position="105"/>
    </location>
</feature>
<dbReference type="InterPro" id="IPR011699">
    <property type="entry name" value="MFS_Mycoplasma"/>
</dbReference>
<name>A0AAT9F7K3_9BACT</name>
<keyword evidence="2" id="KW-1003">Cell membrane</keyword>
<sequence length="478" mass="53109">MKGGVMQTKLSFEDKLQKNKALYGIFIWLFISIAYLLFIANWGFGGYLTGKGISIEGDKTILNPGILGYFGINGNDSSFLLKNQAANWGITIGRGIGSVAVALLLSKLFHKYTTIVALSLTLLGIPAQFLPSQPYGYVLFLVLRTLMAIGGTMMIILTQPIVANFFTKKQKSVVSQFGIWFYPLGTIIAVLPFVVAHYTKANDVVMNNWKTILTTLSALNVIPLLVMIIFGSRFDAKKAQEEESMEKQESGLKLLGVYFRKKATWAWTLLYGGWLCAVVLPTALSHVIFPKLAEIAGNPAGEATHIREWYIVFLAAVFVGPITIGLWSRFPLKRKWYIASVILLGISLYVLSMITYVWGVSKGDITSRVIFYILGFLSGLSLWGIQGVMLNTPHEYKDNNPKTIGWMFSLIWGLGFIFFTLVLILINLVPIIAGGKFAVNNIWMYVIIIVASLISVIGLLMLKEPDPEANTFPWSNKK</sequence>
<keyword evidence="5 6" id="KW-0472">Membrane</keyword>
<evidence type="ECO:0000313" key="7">
    <source>
        <dbReference type="EMBL" id="BAP00853.1"/>
    </source>
</evidence>
<dbReference type="AlphaFoldDB" id="A0AAT9F7K3"/>
<feature type="transmembrane region" description="Helical" evidence="6">
    <location>
        <begin position="309"/>
        <end position="327"/>
    </location>
</feature>
<feature type="transmembrane region" description="Helical" evidence="6">
    <location>
        <begin position="370"/>
        <end position="392"/>
    </location>
</feature>
<evidence type="ECO:0000256" key="4">
    <source>
        <dbReference type="ARBA" id="ARBA00022989"/>
    </source>
</evidence>
<reference evidence="7" key="4">
    <citation type="submission" date="2024-06" db="EMBL/GenBank/DDBJ databases">
        <authorList>
            <consortium name="Mycoplasma californicum genome sequencing consortium"/>
            <person name="Hata E."/>
            <person name="Tanaka K."/>
            <person name="Tamamura Y."/>
        </authorList>
    </citation>
    <scope>NUCLEOTIDE SEQUENCE</scope>
    <source>
        <strain evidence="7">HAZ160_1</strain>
    </source>
</reference>
<comment type="subcellular location">
    <subcellularLocation>
        <location evidence="1">Cell membrane</location>
        <topology evidence="1">Multi-pass membrane protein</topology>
    </subcellularLocation>
</comment>
<dbReference type="GO" id="GO:0005886">
    <property type="term" value="C:plasma membrane"/>
    <property type="evidence" value="ECO:0007669"/>
    <property type="project" value="UniProtKB-SubCell"/>
</dbReference>
<reference evidence="7" key="2">
    <citation type="journal article" date="2014" name="Genome Announc.">
        <title>Complete Genome Sequence of Mycoplasma californicum Strain HAZ160_1 from Bovine Mastitic Milk in Japan.</title>
        <authorList>
            <person name="Hata E."/>
            <person name="Murakami K."/>
        </authorList>
    </citation>
    <scope>NUCLEOTIDE SEQUENCE</scope>
    <source>
        <strain evidence="7">HAZ160_1</strain>
    </source>
</reference>
<dbReference type="InterPro" id="IPR054938">
    <property type="entry name" value="Hexose_phos_transporter"/>
</dbReference>
<feature type="transmembrane region" description="Helical" evidence="6">
    <location>
        <begin position="112"/>
        <end position="129"/>
    </location>
</feature>
<dbReference type="InterPro" id="IPR036259">
    <property type="entry name" value="MFS_trans_sf"/>
</dbReference>
<accession>A0AAT9F7K3</accession>
<dbReference type="NCBIfam" id="NF043062">
    <property type="entry name" value="MMSYN1_0881"/>
    <property type="match status" value="1"/>
</dbReference>
<dbReference type="SUPFAM" id="SSF103473">
    <property type="entry name" value="MFS general substrate transporter"/>
    <property type="match status" value="1"/>
</dbReference>
<proteinExistence type="predicted"/>
<dbReference type="Pfam" id="PF07672">
    <property type="entry name" value="MFS_Mycoplasma"/>
    <property type="match status" value="1"/>
</dbReference>
<feature type="transmembrane region" description="Helical" evidence="6">
    <location>
        <begin position="21"/>
        <end position="44"/>
    </location>
</feature>
<dbReference type="Gene3D" id="1.20.1250.20">
    <property type="entry name" value="MFS general substrate transporter like domains"/>
    <property type="match status" value="1"/>
</dbReference>
<feature type="transmembrane region" description="Helical" evidence="6">
    <location>
        <begin position="269"/>
        <end position="289"/>
    </location>
</feature>
<reference evidence="7" key="3">
    <citation type="journal article" date="2019" name="Vet. Microbiol.">
        <title>Mutations associated with change of susceptibility to lincosamides and/or macrolides in field and laboratory-derived Mycoplasma californicum strains in Japan, and development of a rapid detection method for these mutations.</title>
        <authorList>
            <person name="Hata E."/>
            <person name="Nagai K."/>
            <person name="Murakami K."/>
        </authorList>
    </citation>
    <scope>NUCLEOTIDE SEQUENCE</scope>
    <source>
        <strain evidence="7">HAZ160_1</strain>
    </source>
</reference>
<feature type="transmembrane region" description="Helical" evidence="6">
    <location>
        <begin position="135"/>
        <end position="158"/>
    </location>
</feature>
<feature type="transmembrane region" description="Helical" evidence="6">
    <location>
        <begin position="404"/>
        <end position="430"/>
    </location>
</feature>
<evidence type="ECO:0000256" key="6">
    <source>
        <dbReference type="SAM" id="Phobius"/>
    </source>
</evidence>
<organism evidence="7">
    <name type="scientific">Mycoplasmopsis californica HAZ160_1</name>
    <dbReference type="NCBI Taxonomy" id="1397850"/>
    <lineage>
        <taxon>Bacteria</taxon>
        <taxon>Bacillati</taxon>
        <taxon>Mycoplasmatota</taxon>
        <taxon>Mycoplasmoidales</taxon>
        <taxon>Metamycoplasmataceae</taxon>
        <taxon>Mycoplasmopsis</taxon>
    </lineage>
</organism>
<protein>
    <submittedName>
        <fullName evidence="7">Thiamine biosynthesis protein ThiF</fullName>
    </submittedName>
</protein>